<dbReference type="InterPro" id="IPR047650">
    <property type="entry name" value="Transpos_IS110"/>
</dbReference>
<proteinExistence type="predicted"/>
<evidence type="ECO:0000259" key="1">
    <source>
        <dbReference type="Pfam" id="PF01548"/>
    </source>
</evidence>
<dbReference type="PANTHER" id="PTHR33055">
    <property type="entry name" value="TRANSPOSASE FOR INSERTION SEQUENCE ELEMENT IS1111A"/>
    <property type="match status" value="1"/>
</dbReference>
<comment type="caution">
    <text evidence="2">The sequence shown here is derived from an EMBL/GenBank/DDBJ whole genome shotgun (WGS) entry which is preliminary data.</text>
</comment>
<dbReference type="PANTHER" id="PTHR33055:SF3">
    <property type="entry name" value="PUTATIVE TRANSPOSASE FOR IS117-RELATED"/>
    <property type="match status" value="1"/>
</dbReference>
<name>A0A0F9SUS4_9ZZZZ</name>
<dbReference type="GO" id="GO:0006313">
    <property type="term" value="P:DNA transposition"/>
    <property type="evidence" value="ECO:0007669"/>
    <property type="project" value="InterPro"/>
</dbReference>
<dbReference type="EMBL" id="LAZR01000356">
    <property type="protein sequence ID" value="KKN72745.1"/>
    <property type="molecule type" value="Genomic_DNA"/>
</dbReference>
<dbReference type="InterPro" id="IPR002525">
    <property type="entry name" value="Transp_IS110-like_N"/>
</dbReference>
<dbReference type="AlphaFoldDB" id="A0A0F9SUS4"/>
<feature type="domain" description="Transposase IS110-like N-terminal" evidence="1">
    <location>
        <begin position="61"/>
        <end position="183"/>
    </location>
</feature>
<sequence>MQFVADRPEEPTAIRTDLGAIFVSMELSRSNWLITSLSPGNGDKMSKHAVRGGDIAGLLARFSQLREKAQARTGQCFPIILIQEAGLDGFWIHRVLRAEGLESHVVDPASIATSRRRRRAKTDRIDGEALIRALLAYKRGEPRVCAMVKVPTPEEEDNRRVSRERKVLINERVRHVNRVKGLLFAQGISGYEPLHRDRRERLAA</sequence>
<dbReference type="GO" id="GO:0004803">
    <property type="term" value="F:transposase activity"/>
    <property type="evidence" value="ECO:0007669"/>
    <property type="project" value="InterPro"/>
</dbReference>
<protein>
    <recommendedName>
        <fullName evidence="1">Transposase IS110-like N-terminal domain-containing protein</fullName>
    </recommendedName>
</protein>
<dbReference type="Pfam" id="PF01548">
    <property type="entry name" value="DEDD_Tnp_IS110"/>
    <property type="match status" value="1"/>
</dbReference>
<dbReference type="GO" id="GO:0003677">
    <property type="term" value="F:DNA binding"/>
    <property type="evidence" value="ECO:0007669"/>
    <property type="project" value="InterPro"/>
</dbReference>
<reference evidence="2" key="1">
    <citation type="journal article" date="2015" name="Nature">
        <title>Complex archaea that bridge the gap between prokaryotes and eukaryotes.</title>
        <authorList>
            <person name="Spang A."/>
            <person name="Saw J.H."/>
            <person name="Jorgensen S.L."/>
            <person name="Zaremba-Niedzwiedzka K."/>
            <person name="Martijn J."/>
            <person name="Lind A.E."/>
            <person name="van Eijk R."/>
            <person name="Schleper C."/>
            <person name="Guy L."/>
            <person name="Ettema T.J."/>
        </authorList>
    </citation>
    <scope>NUCLEOTIDE SEQUENCE</scope>
</reference>
<organism evidence="2">
    <name type="scientific">marine sediment metagenome</name>
    <dbReference type="NCBI Taxonomy" id="412755"/>
    <lineage>
        <taxon>unclassified sequences</taxon>
        <taxon>metagenomes</taxon>
        <taxon>ecological metagenomes</taxon>
    </lineage>
</organism>
<gene>
    <name evidence="2" type="ORF">LCGC14_0407970</name>
</gene>
<accession>A0A0F9SUS4</accession>
<evidence type="ECO:0000313" key="2">
    <source>
        <dbReference type="EMBL" id="KKN72745.1"/>
    </source>
</evidence>